<reference evidence="2 3" key="1">
    <citation type="journal article" date="2018" name="Sci. Rep.">
        <title>Genomic signatures of local adaptation to the degree of environmental predictability in rotifers.</title>
        <authorList>
            <person name="Franch-Gras L."/>
            <person name="Hahn C."/>
            <person name="Garcia-Roger E.M."/>
            <person name="Carmona M.J."/>
            <person name="Serra M."/>
            <person name="Gomez A."/>
        </authorList>
    </citation>
    <scope>NUCLEOTIDE SEQUENCE [LARGE SCALE GENOMIC DNA]</scope>
    <source>
        <strain evidence="2">HYR1</strain>
    </source>
</reference>
<name>A0A3M7Q5K4_BRAPC</name>
<evidence type="ECO:0000313" key="2">
    <source>
        <dbReference type="EMBL" id="RNA06472.1"/>
    </source>
</evidence>
<evidence type="ECO:0000256" key="1">
    <source>
        <dbReference type="SAM" id="MobiDB-lite"/>
    </source>
</evidence>
<feature type="compositionally biased region" description="Polar residues" evidence="1">
    <location>
        <begin position="61"/>
        <end position="78"/>
    </location>
</feature>
<keyword evidence="3" id="KW-1185">Reference proteome</keyword>
<dbReference type="AlphaFoldDB" id="A0A3M7Q5K4"/>
<dbReference type="EMBL" id="REGN01007387">
    <property type="protein sequence ID" value="RNA06472.1"/>
    <property type="molecule type" value="Genomic_DNA"/>
</dbReference>
<feature type="compositionally biased region" description="Low complexity" evidence="1">
    <location>
        <begin position="49"/>
        <end position="60"/>
    </location>
</feature>
<gene>
    <name evidence="2" type="ORF">BpHYR1_006133</name>
</gene>
<evidence type="ECO:0000313" key="3">
    <source>
        <dbReference type="Proteomes" id="UP000276133"/>
    </source>
</evidence>
<dbReference type="Proteomes" id="UP000276133">
    <property type="component" value="Unassembled WGS sequence"/>
</dbReference>
<comment type="caution">
    <text evidence="2">The sequence shown here is derived from an EMBL/GenBank/DDBJ whole genome shotgun (WGS) entry which is preliminary data.</text>
</comment>
<protein>
    <submittedName>
        <fullName evidence="2">Uncharacterized protein</fullName>
    </submittedName>
</protein>
<proteinExistence type="predicted"/>
<feature type="region of interest" description="Disordered" evidence="1">
    <location>
        <begin position="1"/>
        <end position="110"/>
    </location>
</feature>
<organism evidence="2 3">
    <name type="scientific">Brachionus plicatilis</name>
    <name type="common">Marine rotifer</name>
    <name type="synonym">Brachionus muelleri</name>
    <dbReference type="NCBI Taxonomy" id="10195"/>
    <lineage>
        <taxon>Eukaryota</taxon>
        <taxon>Metazoa</taxon>
        <taxon>Spiralia</taxon>
        <taxon>Gnathifera</taxon>
        <taxon>Rotifera</taxon>
        <taxon>Eurotatoria</taxon>
        <taxon>Monogononta</taxon>
        <taxon>Pseudotrocha</taxon>
        <taxon>Ploima</taxon>
        <taxon>Brachionidae</taxon>
        <taxon>Brachionus</taxon>
    </lineage>
</organism>
<accession>A0A3M7Q5K4</accession>
<sequence length="110" mass="12162">MESISSDSGSEWRENKKTIAIYRKKKNQVRPASEQAGREETRNQNTQANSNNQENSPENETINIPQLETLTQENSEGESNPEGAHSEEGILEKTMYGTPVKTTGPVGAVK</sequence>